<keyword evidence="1" id="KW-0812">Transmembrane</keyword>
<dbReference type="EMBL" id="PFSK01000026">
    <property type="protein sequence ID" value="PJC22684.1"/>
    <property type="molecule type" value="Genomic_DNA"/>
</dbReference>
<evidence type="ECO:0000256" key="1">
    <source>
        <dbReference type="SAM" id="Phobius"/>
    </source>
</evidence>
<comment type="caution">
    <text evidence="2">The sequence shown here is derived from an EMBL/GenBank/DDBJ whole genome shotgun (WGS) entry which is preliminary data.</text>
</comment>
<dbReference type="Proteomes" id="UP000228781">
    <property type="component" value="Unassembled WGS sequence"/>
</dbReference>
<accession>A0A2M8EIW8</accession>
<dbReference type="AlphaFoldDB" id="A0A2M8EIW8"/>
<feature type="non-terminal residue" evidence="2">
    <location>
        <position position="120"/>
    </location>
</feature>
<proteinExistence type="predicted"/>
<feature type="transmembrane region" description="Helical" evidence="1">
    <location>
        <begin position="89"/>
        <end position="113"/>
    </location>
</feature>
<name>A0A2M8EIW8_UNCKA</name>
<gene>
    <name evidence="2" type="ORF">CO059_01985</name>
</gene>
<reference evidence="3" key="1">
    <citation type="submission" date="2017-09" db="EMBL/GenBank/DDBJ databases">
        <title>Depth-based differentiation of microbial function through sediment-hosted aquifers and enrichment of novel symbionts in the deep terrestrial subsurface.</title>
        <authorList>
            <person name="Probst A.J."/>
            <person name="Ladd B."/>
            <person name="Jarett J.K."/>
            <person name="Geller-Mcgrath D.E."/>
            <person name="Sieber C.M.K."/>
            <person name="Emerson J.B."/>
            <person name="Anantharaman K."/>
            <person name="Thomas B.C."/>
            <person name="Malmstrom R."/>
            <person name="Stieglmeier M."/>
            <person name="Klingl A."/>
            <person name="Woyke T."/>
            <person name="Ryan C.M."/>
            <person name="Banfield J.F."/>
        </authorList>
    </citation>
    <scope>NUCLEOTIDE SEQUENCE [LARGE SCALE GENOMIC DNA]</scope>
</reference>
<protein>
    <submittedName>
        <fullName evidence="2">Uncharacterized protein</fullName>
    </submittedName>
</protein>
<organism evidence="2 3">
    <name type="scientific">candidate division WWE3 bacterium CG_4_9_14_0_2_um_filter_48_10</name>
    <dbReference type="NCBI Taxonomy" id="1975078"/>
    <lineage>
        <taxon>Bacteria</taxon>
        <taxon>Katanobacteria</taxon>
    </lineage>
</organism>
<sequence length="120" mass="14105">MDQLMEGLTTLARIVAFGLPFVFWVVIILGLLFAIIAWFKEKFEMRDRILFGLWTWFQHHVKIAQGVLFAQAFLIALLMFLYYLQNLSWLLWLNIGLACLVLGEISFLGYLVFQKWPTDE</sequence>
<evidence type="ECO:0000313" key="3">
    <source>
        <dbReference type="Proteomes" id="UP000228781"/>
    </source>
</evidence>
<evidence type="ECO:0000313" key="2">
    <source>
        <dbReference type="EMBL" id="PJC22684.1"/>
    </source>
</evidence>
<keyword evidence="1" id="KW-1133">Transmembrane helix</keyword>
<feature type="transmembrane region" description="Helical" evidence="1">
    <location>
        <begin position="60"/>
        <end position="83"/>
    </location>
</feature>
<keyword evidence="1" id="KW-0472">Membrane</keyword>
<feature type="transmembrane region" description="Helical" evidence="1">
    <location>
        <begin position="14"/>
        <end position="39"/>
    </location>
</feature>